<proteinExistence type="predicted"/>
<evidence type="ECO:0000313" key="2">
    <source>
        <dbReference type="EMBL" id="KAB1265389.1"/>
    </source>
</evidence>
<comment type="caution">
    <text evidence="2">The sequence shown here is derived from an EMBL/GenBank/DDBJ whole genome shotgun (WGS) entry which is preliminary data.</text>
</comment>
<dbReference type="AlphaFoldDB" id="A0A5N4D2Y1"/>
<feature type="region of interest" description="Disordered" evidence="1">
    <location>
        <begin position="1"/>
        <end position="44"/>
    </location>
</feature>
<sequence length="82" mass="8676">MSAVPGRNSDSQSLQAPFMLSDVRVQPPDGPGETGPLELGPQNGEGVPFTVKVCGHRDDAGTAWPGQGTFSFQCPLYVCPTW</sequence>
<dbReference type="EMBL" id="JWIN03000016">
    <property type="protein sequence ID" value="KAB1265389.1"/>
    <property type="molecule type" value="Genomic_DNA"/>
</dbReference>
<evidence type="ECO:0000256" key="1">
    <source>
        <dbReference type="SAM" id="MobiDB-lite"/>
    </source>
</evidence>
<organism evidence="2 3">
    <name type="scientific">Camelus dromedarius</name>
    <name type="common">Dromedary</name>
    <name type="synonym">Arabian camel</name>
    <dbReference type="NCBI Taxonomy" id="9838"/>
    <lineage>
        <taxon>Eukaryota</taxon>
        <taxon>Metazoa</taxon>
        <taxon>Chordata</taxon>
        <taxon>Craniata</taxon>
        <taxon>Vertebrata</taxon>
        <taxon>Euteleostomi</taxon>
        <taxon>Mammalia</taxon>
        <taxon>Eutheria</taxon>
        <taxon>Laurasiatheria</taxon>
        <taxon>Artiodactyla</taxon>
        <taxon>Tylopoda</taxon>
        <taxon>Camelidae</taxon>
        <taxon>Camelus</taxon>
    </lineage>
</organism>
<evidence type="ECO:0000313" key="3">
    <source>
        <dbReference type="Proteomes" id="UP000299084"/>
    </source>
</evidence>
<reference evidence="2 3" key="1">
    <citation type="journal article" date="2019" name="Mol. Ecol. Resour.">
        <title>Improving Illumina assemblies with Hi-C and long reads: an example with the North African dromedary.</title>
        <authorList>
            <person name="Elbers J.P."/>
            <person name="Rogers M.F."/>
            <person name="Perelman P.L."/>
            <person name="Proskuryakova A.A."/>
            <person name="Serdyukova N.A."/>
            <person name="Johnson W.E."/>
            <person name="Horin P."/>
            <person name="Corander J."/>
            <person name="Murphy D."/>
            <person name="Burger P.A."/>
        </authorList>
    </citation>
    <scope>NUCLEOTIDE SEQUENCE [LARGE SCALE GENOMIC DNA]</scope>
    <source>
        <strain evidence="2">Drom800</strain>
        <tissue evidence="2">Blood</tissue>
    </source>
</reference>
<dbReference type="Proteomes" id="UP000299084">
    <property type="component" value="Unassembled WGS sequence"/>
</dbReference>
<name>A0A5N4D2Y1_CAMDR</name>
<keyword evidence="3" id="KW-1185">Reference proteome</keyword>
<protein>
    <submittedName>
        <fullName evidence="2">Uncharacterized protein</fullName>
    </submittedName>
</protein>
<gene>
    <name evidence="2" type="ORF">Cadr_000018541</name>
</gene>
<accession>A0A5N4D2Y1</accession>